<dbReference type="Proteomes" id="UP000265515">
    <property type="component" value="Unassembled WGS sequence"/>
</dbReference>
<organism evidence="3 4">
    <name type="scientific">Chara braunii</name>
    <name type="common">Braun's stonewort</name>
    <dbReference type="NCBI Taxonomy" id="69332"/>
    <lineage>
        <taxon>Eukaryota</taxon>
        <taxon>Viridiplantae</taxon>
        <taxon>Streptophyta</taxon>
        <taxon>Charophyceae</taxon>
        <taxon>Charales</taxon>
        <taxon>Characeae</taxon>
        <taxon>Chara</taxon>
    </lineage>
</organism>
<evidence type="ECO:0000259" key="1">
    <source>
        <dbReference type="Pfam" id="PF03959"/>
    </source>
</evidence>
<dbReference type="SUPFAM" id="SSF53474">
    <property type="entry name" value="alpha/beta-Hydrolases"/>
    <property type="match status" value="1"/>
</dbReference>
<comment type="caution">
    <text evidence="3">The sequence shown here is derived from an EMBL/GenBank/DDBJ whole genome shotgun (WGS) entry which is preliminary data.</text>
</comment>
<protein>
    <submittedName>
        <fullName evidence="3">Uncharacterized protein</fullName>
    </submittedName>
</protein>
<dbReference type="EMBL" id="BFEA01000606">
    <property type="protein sequence ID" value="GBG87308.1"/>
    <property type="molecule type" value="Genomic_DNA"/>
</dbReference>
<reference evidence="3 4" key="1">
    <citation type="journal article" date="2018" name="Cell">
        <title>The Chara Genome: Secondary Complexity and Implications for Plant Terrestrialization.</title>
        <authorList>
            <person name="Nishiyama T."/>
            <person name="Sakayama H."/>
            <person name="Vries J.D."/>
            <person name="Buschmann H."/>
            <person name="Saint-Marcoux D."/>
            <person name="Ullrich K.K."/>
            <person name="Haas F.B."/>
            <person name="Vanderstraeten L."/>
            <person name="Becker D."/>
            <person name="Lang D."/>
            <person name="Vosolsobe S."/>
            <person name="Rombauts S."/>
            <person name="Wilhelmsson P.K.I."/>
            <person name="Janitza P."/>
            <person name="Kern R."/>
            <person name="Heyl A."/>
            <person name="Rumpler F."/>
            <person name="Villalobos L.I.A.C."/>
            <person name="Clay J.M."/>
            <person name="Skokan R."/>
            <person name="Toyoda A."/>
            <person name="Suzuki Y."/>
            <person name="Kagoshima H."/>
            <person name="Schijlen E."/>
            <person name="Tajeshwar N."/>
            <person name="Catarino B."/>
            <person name="Hetherington A.J."/>
            <person name="Saltykova A."/>
            <person name="Bonnot C."/>
            <person name="Breuninger H."/>
            <person name="Symeonidi A."/>
            <person name="Radhakrishnan G.V."/>
            <person name="Van Nieuwerburgh F."/>
            <person name="Deforce D."/>
            <person name="Chang C."/>
            <person name="Karol K.G."/>
            <person name="Hedrich R."/>
            <person name="Ulvskov P."/>
            <person name="Glockner G."/>
            <person name="Delwiche C.F."/>
            <person name="Petrasek J."/>
            <person name="Van de Peer Y."/>
            <person name="Friml J."/>
            <person name="Beilby M."/>
            <person name="Dolan L."/>
            <person name="Kohara Y."/>
            <person name="Sugano S."/>
            <person name="Fujiyama A."/>
            <person name="Delaux P.-M."/>
            <person name="Quint M."/>
            <person name="TheiBen G."/>
            <person name="Hagemann M."/>
            <person name="Harholt J."/>
            <person name="Dunand C."/>
            <person name="Zachgo S."/>
            <person name="Langdale J."/>
            <person name="Maumus F."/>
            <person name="Straeten D.V.D."/>
            <person name="Gould S.B."/>
            <person name="Rensing S.A."/>
        </authorList>
    </citation>
    <scope>NUCLEOTIDE SEQUENCE [LARGE SCALE GENOMIC DNA]</scope>
    <source>
        <strain evidence="3 4">S276</strain>
    </source>
</reference>
<dbReference type="InterPro" id="IPR029058">
    <property type="entry name" value="AB_hydrolase_fold"/>
</dbReference>
<name>A0A388LYA9_CHABU</name>
<dbReference type="Pfam" id="PF03959">
    <property type="entry name" value="FSH1"/>
    <property type="match status" value="1"/>
</dbReference>
<dbReference type="AlphaFoldDB" id="A0A388LYA9"/>
<dbReference type="InterPro" id="IPR022742">
    <property type="entry name" value="Hydrolase_4"/>
</dbReference>
<feature type="domain" description="Serine hydrolase" evidence="1">
    <location>
        <begin position="202"/>
        <end position="250"/>
    </location>
</feature>
<dbReference type="PANTHER" id="PTHR12277:SF81">
    <property type="entry name" value="PROTEIN ABHD13"/>
    <property type="match status" value="1"/>
</dbReference>
<proteinExistence type="predicted"/>
<feature type="domain" description="Serine aminopeptidase S33" evidence="2">
    <location>
        <begin position="77"/>
        <end position="185"/>
    </location>
</feature>
<dbReference type="InterPro" id="IPR005645">
    <property type="entry name" value="FSH-like_dom"/>
</dbReference>
<accession>A0A388LYA9</accession>
<sequence length="445" mass="48164">MGAVTSVIAARLGAATSGIAAKFAFFPPDPPSYKLVKDEVTGKICMSGVEMRKNEEVMWLSTRRKQDISAMYVTYPNAKLTIIYSHGNAADLGQMHELYVELSNLLKVNVFGYDYTGYGACTGKPSEQNTYADIDAALECLKEKYGVREEDIVLYGQSVGSGPTVDLASRVDNFRGVVLHSPILSGVRVIYNVKRSYWFDIYKNCDKIESIKCPILVMHGTNDEVVDCSHGKRLHELCKNPFEPLWIEGGKHCDLEFFPQHASNVVGIVVTLCLHLRVFCYSRVGGNREGSYVVGSMSLASFAVLPGVARASMSSASIATCADAGCWFLYTDVRAIGTGLQQNPSSSPGVAGAADQLFHHQVRTGIQDEDSGLGLGTGTGTGIGTQGWNLGLSCIYKQRKDWDWNLALGLGLGLGLASGNVVQVRVTLYLKASVNIVHAAEAIHN</sequence>
<keyword evidence="4" id="KW-1185">Reference proteome</keyword>
<dbReference type="Gramene" id="GBG87308">
    <property type="protein sequence ID" value="GBG87308"/>
    <property type="gene ID" value="CBR_g45368"/>
</dbReference>
<dbReference type="Gene3D" id="3.40.50.1820">
    <property type="entry name" value="alpha/beta hydrolase"/>
    <property type="match status" value="1"/>
</dbReference>
<evidence type="ECO:0000313" key="3">
    <source>
        <dbReference type="EMBL" id="GBG87308.1"/>
    </source>
</evidence>
<gene>
    <name evidence="3" type="ORF">CBR_g45368</name>
</gene>
<dbReference type="PANTHER" id="PTHR12277">
    <property type="entry name" value="ALPHA/BETA HYDROLASE DOMAIN-CONTAINING PROTEIN"/>
    <property type="match status" value="1"/>
</dbReference>
<dbReference type="STRING" id="69332.A0A388LYA9"/>
<dbReference type="OrthoDB" id="446723at2759"/>
<evidence type="ECO:0000259" key="2">
    <source>
        <dbReference type="Pfam" id="PF12146"/>
    </source>
</evidence>
<evidence type="ECO:0000313" key="4">
    <source>
        <dbReference type="Proteomes" id="UP000265515"/>
    </source>
</evidence>
<dbReference type="Pfam" id="PF12146">
    <property type="entry name" value="Hydrolase_4"/>
    <property type="match status" value="1"/>
</dbReference>